<comment type="similarity">
    <text evidence="5">Belongs to the PTH family.</text>
</comment>
<sequence length="307" mass="34213">MAFFIASLGNPAPYQLTRHSAGHILLRALKARLAGDPIHPDSHDFERRLSTPLEGPQTFPLPKSKAPVTLYESSSLMNVSGKNVQRNFSRWLDKNNLAPTYRRINPNNKSARPPKRERTRAGAEEIRLREAVIMPSEGLDRNTLRMMVLHDELDLAPGRIRFRRGGGEMSVKGHNGLKSIVTESIKAGQLASPTASASAAVNPVPGVPRDPTLVRIGLGIGRPGETRRPKDIADYVLSRVPHDELVRLLGLTEAVIKFLEDEAWESRKLETRIAEQNQRRKEKEAIAKESSEARNDEARPDPLCQEI</sequence>
<dbReference type="SUPFAM" id="SSF53178">
    <property type="entry name" value="Peptidyl-tRNA hydrolase-like"/>
    <property type="match status" value="2"/>
</dbReference>
<keyword evidence="8" id="KW-1185">Reference proteome</keyword>
<evidence type="ECO:0000256" key="4">
    <source>
        <dbReference type="ARBA" id="ARBA00022884"/>
    </source>
</evidence>
<accession>A0A167V4B4</accession>
<gene>
    <name evidence="7" type="ORF">AAP_05973</name>
</gene>
<evidence type="ECO:0000256" key="5">
    <source>
        <dbReference type="ARBA" id="ARBA00038063"/>
    </source>
</evidence>
<proteinExistence type="inferred from homology"/>
<evidence type="ECO:0000313" key="8">
    <source>
        <dbReference type="Proteomes" id="UP000242877"/>
    </source>
</evidence>
<dbReference type="InterPro" id="IPR018171">
    <property type="entry name" value="Pept_tRNA_hydro_CS"/>
</dbReference>
<feature type="compositionally biased region" description="Basic and acidic residues" evidence="6">
    <location>
        <begin position="269"/>
        <end position="300"/>
    </location>
</feature>
<dbReference type="PANTHER" id="PTHR17224:SF1">
    <property type="entry name" value="PEPTIDYL-TRNA HYDROLASE"/>
    <property type="match status" value="1"/>
</dbReference>
<name>A0A167V4B4_9EURO</name>
<keyword evidence="2" id="KW-0820">tRNA-binding</keyword>
<protein>
    <recommendedName>
        <fullName evidence="1">peptidyl-tRNA hydrolase</fullName>
        <ecNumber evidence="1">3.1.1.29</ecNumber>
    </recommendedName>
</protein>
<dbReference type="PANTHER" id="PTHR17224">
    <property type="entry name" value="PEPTIDYL-TRNA HYDROLASE"/>
    <property type="match status" value="1"/>
</dbReference>
<dbReference type="AlphaFoldDB" id="A0A167V4B4"/>
<dbReference type="EC" id="3.1.1.29" evidence="1"/>
<dbReference type="InterPro" id="IPR001328">
    <property type="entry name" value="Pept_tRNA_hydro"/>
</dbReference>
<dbReference type="EMBL" id="AZGZ01000040">
    <property type="protein sequence ID" value="KZZ87027.1"/>
    <property type="molecule type" value="Genomic_DNA"/>
</dbReference>
<comment type="caution">
    <text evidence="7">The sequence shown here is derived from an EMBL/GenBank/DDBJ whole genome shotgun (WGS) entry which is preliminary data.</text>
</comment>
<evidence type="ECO:0000256" key="6">
    <source>
        <dbReference type="SAM" id="MobiDB-lite"/>
    </source>
</evidence>
<dbReference type="Gene3D" id="3.40.50.1470">
    <property type="entry name" value="Peptidyl-tRNA hydrolase"/>
    <property type="match status" value="1"/>
</dbReference>
<dbReference type="OrthoDB" id="1711136at2759"/>
<dbReference type="VEuPathDB" id="FungiDB:AAP_05973"/>
<keyword evidence="4" id="KW-0694">RNA-binding</keyword>
<reference evidence="7 8" key="1">
    <citation type="journal article" date="2016" name="Genome Biol. Evol.">
        <title>Divergent and convergent evolution of fungal pathogenicity.</title>
        <authorList>
            <person name="Shang Y."/>
            <person name="Xiao G."/>
            <person name="Zheng P."/>
            <person name="Cen K."/>
            <person name="Zhan S."/>
            <person name="Wang C."/>
        </authorList>
    </citation>
    <scope>NUCLEOTIDE SEQUENCE [LARGE SCALE GENOMIC DNA]</scope>
    <source>
        <strain evidence="7 8">ARSEF 7405</strain>
    </source>
</reference>
<dbReference type="GO" id="GO:0000049">
    <property type="term" value="F:tRNA binding"/>
    <property type="evidence" value="ECO:0007669"/>
    <property type="project" value="UniProtKB-KW"/>
</dbReference>
<organism evidence="7 8">
    <name type="scientific">Ascosphaera apis ARSEF 7405</name>
    <dbReference type="NCBI Taxonomy" id="392613"/>
    <lineage>
        <taxon>Eukaryota</taxon>
        <taxon>Fungi</taxon>
        <taxon>Dikarya</taxon>
        <taxon>Ascomycota</taxon>
        <taxon>Pezizomycotina</taxon>
        <taxon>Eurotiomycetes</taxon>
        <taxon>Eurotiomycetidae</taxon>
        <taxon>Onygenales</taxon>
        <taxon>Ascosphaeraceae</taxon>
        <taxon>Ascosphaera</taxon>
    </lineage>
</organism>
<dbReference type="Pfam" id="PF01195">
    <property type="entry name" value="Pept_tRNA_hydro"/>
    <property type="match status" value="1"/>
</dbReference>
<evidence type="ECO:0000256" key="1">
    <source>
        <dbReference type="ARBA" id="ARBA00013260"/>
    </source>
</evidence>
<dbReference type="InterPro" id="IPR036416">
    <property type="entry name" value="Pept_tRNA_hydro_sf"/>
</dbReference>
<dbReference type="GO" id="GO:0004045">
    <property type="term" value="F:peptidyl-tRNA hydrolase activity"/>
    <property type="evidence" value="ECO:0007669"/>
    <property type="project" value="UniProtKB-EC"/>
</dbReference>
<keyword evidence="3 7" id="KW-0378">Hydrolase</keyword>
<evidence type="ECO:0000313" key="7">
    <source>
        <dbReference type="EMBL" id="KZZ87027.1"/>
    </source>
</evidence>
<dbReference type="PROSITE" id="PS01196">
    <property type="entry name" value="PEPT_TRNA_HYDROL_2"/>
    <property type="match status" value="1"/>
</dbReference>
<evidence type="ECO:0000256" key="2">
    <source>
        <dbReference type="ARBA" id="ARBA00022555"/>
    </source>
</evidence>
<feature type="region of interest" description="Disordered" evidence="6">
    <location>
        <begin position="269"/>
        <end position="307"/>
    </location>
</feature>
<dbReference type="Proteomes" id="UP000242877">
    <property type="component" value="Unassembled WGS sequence"/>
</dbReference>
<feature type="region of interest" description="Disordered" evidence="6">
    <location>
        <begin position="102"/>
        <end position="122"/>
    </location>
</feature>
<evidence type="ECO:0000256" key="3">
    <source>
        <dbReference type="ARBA" id="ARBA00022801"/>
    </source>
</evidence>